<evidence type="ECO:0000256" key="3">
    <source>
        <dbReference type="ARBA" id="ARBA00022525"/>
    </source>
</evidence>
<dbReference type="Gene3D" id="1.10.238.20">
    <property type="entry name" value="Pheromone/general odorant binding protein domain"/>
    <property type="match status" value="1"/>
</dbReference>
<evidence type="ECO:0000256" key="1">
    <source>
        <dbReference type="ARBA" id="ARBA00004613"/>
    </source>
</evidence>
<dbReference type="Pfam" id="PF01395">
    <property type="entry name" value="PBP_GOBP"/>
    <property type="match status" value="1"/>
</dbReference>
<proteinExistence type="evidence at transcript level"/>
<evidence type="ECO:0000256" key="4">
    <source>
        <dbReference type="ARBA" id="ARBA00022729"/>
    </source>
</evidence>
<evidence type="ECO:0000313" key="6">
    <source>
        <dbReference type="EMBL" id="QGW50697.1"/>
    </source>
</evidence>
<dbReference type="GO" id="GO:0007608">
    <property type="term" value="P:sensory perception of smell"/>
    <property type="evidence" value="ECO:0007669"/>
    <property type="project" value="TreeGrafter"/>
</dbReference>
<dbReference type="GO" id="GO:0005615">
    <property type="term" value="C:extracellular space"/>
    <property type="evidence" value="ECO:0007669"/>
    <property type="project" value="TreeGrafter"/>
</dbReference>
<keyword evidence="3" id="KW-0964">Secreted</keyword>
<dbReference type="GO" id="GO:0005549">
    <property type="term" value="F:odorant binding"/>
    <property type="evidence" value="ECO:0007669"/>
    <property type="project" value="InterPro"/>
</dbReference>
<dbReference type="SUPFAM" id="SSF47565">
    <property type="entry name" value="Insect pheromone/odorant-binding proteins"/>
    <property type="match status" value="1"/>
</dbReference>
<organism evidence="6">
    <name type="scientific">Propsilocerus akamusi</name>
    <dbReference type="NCBI Taxonomy" id="903466"/>
    <lineage>
        <taxon>Eukaryota</taxon>
        <taxon>Metazoa</taxon>
        <taxon>Ecdysozoa</taxon>
        <taxon>Arthropoda</taxon>
        <taxon>Hexapoda</taxon>
        <taxon>Insecta</taxon>
        <taxon>Pterygota</taxon>
        <taxon>Neoptera</taxon>
        <taxon>Endopterygota</taxon>
        <taxon>Diptera</taxon>
        <taxon>Nematocera</taxon>
        <taxon>Chironomoidea</taxon>
        <taxon>Chironomidae</taxon>
        <taxon>Propsilocerus</taxon>
    </lineage>
</organism>
<reference evidence="6" key="1">
    <citation type="submission" date="2019-07" db="EMBL/GenBank/DDBJ databases">
        <title>Identification and Expression Pattern of Chemosensory Genes from the Transcriptome of the Propsilocerus akamusi.</title>
        <authorList>
            <person name="Yan C."/>
            <person name="Pan L."/>
        </authorList>
    </citation>
    <scope>NUCLEOTIDE SEQUENCE</scope>
</reference>
<dbReference type="SMR" id="A0A7D0TDX8"/>
<protein>
    <submittedName>
        <fullName evidence="6">Odorant-binding protein 33</fullName>
    </submittedName>
</protein>
<accession>A0A7D0TDX8</accession>
<dbReference type="InterPro" id="IPR006170">
    <property type="entry name" value="PBP/GOBP"/>
</dbReference>
<dbReference type="EMBL" id="MN133024">
    <property type="protein sequence ID" value="QGW50697.1"/>
    <property type="molecule type" value="mRNA"/>
</dbReference>
<evidence type="ECO:0000256" key="5">
    <source>
        <dbReference type="SAM" id="SignalP"/>
    </source>
</evidence>
<comment type="subcellular location">
    <subcellularLocation>
        <location evidence="1">Secreted</location>
    </subcellularLocation>
</comment>
<dbReference type="CDD" id="cd23992">
    <property type="entry name" value="PBP_GOBP"/>
    <property type="match status" value="1"/>
</dbReference>
<sequence>MKVFAVFFICCFYFEYSSAVESRKTLLFKAARKCTKEQGIKLNVPAKFMKGDLSDDTRQAKCFLKCFVNEMKFWESEEPKPETILSYADLLVKDTTGIDKIVERCIASDVADDFCDHIYNVYECFWTEVKRRPNQRLAFGDFDLNVFDTE</sequence>
<feature type="chain" id="PRO_5027930202" evidence="5">
    <location>
        <begin position="20"/>
        <end position="150"/>
    </location>
</feature>
<dbReference type="PANTHER" id="PTHR11857:SF43">
    <property type="entry name" value="GEO07291P1-RELATED"/>
    <property type="match status" value="1"/>
</dbReference>
<comment type="similarity">
    <text evidence="2">Belongs to the PBP/GOBP family.</text>
</comment>
<dbReference type="InterPro" id="IPR036728">
    <property type="entry name" value="PBP_GOBP_sf"/>
</dbReference>
<dbReference type="AlphaFoldDB" id="A0A7D0TDX8"/>
<dbReference type="SMART" id="SM00708">
    <property type="entry name" value="PhBP"/>
    <property type="match status" value="1"/>
</dbReference>
<dbReference type="PANTHER" id="PTHR11857">
    <property type="entry name" value="ODORANT BINDING PROTEIN-RELATED"/>
    <property type="match status" value="1"/>
</dbReference>
<feature type="signal peptide" evidence="5">
    <location>
        <begin position="1"/>
        <end position="19"/>
    </location>
</feature>
<keyword evidence="4 5" id="KW-0732">Signal</keyword>
<evidence type="ECO:0000256" key="2">
    <source>
        <dbReference type="ARBA" id="ARBA00008098"/>
    </source>
</evidence>
<name>A0A7D0TDX8_9DIPT</name>